<dbReference type="PANTHER" id="PTHR23274:SF51">
    <property type="entry name" value="OS03G0423850 PROTEIN"/>
    <property type="match status" value="1"/>
</dbReference>
<dbReference type="GO" id="GO:0005657">
    <property type="term" value="C:replication fork"/>
    <property type="evidence" value="ECO:0007669"/>
    <property type="project" value="TreeGrafter"/>
</dbReference>
<dbReference type="EnsemblMetazoa" id="XM_029485090.1">
    <property type="protein sequence ID" value="XP_029340950.1"/>
    <property type="gene ID" value="LOC103309247"/>
</dbReference>
<reference evidence="2" key="2">
    <citation type="submission" date="2022-06" db="UniProtKB">
        <authorList>
            <consortium name="EnsemblMetazoa"/>
        </authorList>
    </citation>
    <scope>IDENTIFICATION</scope>
</reference>
<evidence type="ECO:0000259" key="1">
    <source>
        <dbReference type="Pfam" id="PF21530"/>
    </source>
</evidence>
<evidence type="ECO:0000313" key="3">
    <source>
        <dbReference type="Proteomes" id="UP000007819"/>
    </source>
</evidence>
<dbReference type="GeneID" id="103309247"/>
<protein>
    <recommendedName>
        <fullName evidence="1">DNA helicase Pif1-like 2B domain-containing protein</fullName>
    </recommendedName>
</protein>
<dbReference type="PANTHER" id="PTHR23274">
    <property type="entry name" value="DNA HELICASE-RELATED"/>
    <property type="match status" value="1"/>
</dbReference>
<dbReference type="RefSeq" id="XP_029340950.1">
    <property type="nucleotide sequence ID" value="XM_029485090.1"/>
</dbReference>
<accession>A0A8R2JKX9</accession>
<dbReference type="Pfam" id="PF21530">
    <property type="entry name" value="Pif1_2B_dom"/>
    <property type="match status" value="1"/>
</dbReference>
<organism evidence="2 3">
    <name type="scientific">Acyrthosiphon pisum</name>
    <name type="common">Pea aphid</name>
    <dbReference type="NCBI Taxonomy" id="7029"/>
    <lineage>
        <taxon>Eukaryota</taxon>
        <taxon>Metazoa</taxon>
        <taxon>Ecdysozoa</taxon>
        <taxon>Arthropoda</taxon>
        <taxon>Hexapoda</taxon>
        <taxon>Insecta</taxon>
        <taxon>Pterygota</taxon>
        <taxon>Neoptera</taxon>
        <taxon>Paraneoptera</taxon>
        <taxon>Hemiptera</taxon>
        <taxon>Sternorrhyncha</taxon>
        <taxon>Aphidomorpha</taxon>
        <taxon>Aphidoidea</taxon>
        <taxon>Aphididae</taxon>
        <taxon>Macrosiphini</taxon>
        <taxon>Acyrthosiphon</taxon>
    </lineage>
</organism>
<dbReference type="OrthoDB" id="6583552at2759"/>
<name>A0A8R2JKX9_ACYPI</name>
<dbReference type="AlphaFoldDB" id="A0A8R2JKX9"/>
<dbReference type="SUPFAM" id="SSF52540">
    <property type="entry name" value="P-loop containing nucleoside triphosphate hydrolases"/>
    <property type="match status" value="1"/>
</dbReference>
<dbReference type="KEGG" id="api:103309247"/>
<feature type="domain" description="DNA helicase Pif1-like 2B" evidence="1">
    <location>
        <begin position="21"/>
        <end position="64"/>
    </location>
</feature>
<dbReference type="GO" id="GO:0006260">
    <property type="term" value="P:DNA replication"/>
    <property type="evidence" value="ECO:0007669"/>
    <property type="project" value="TreeGrafter"/>
</dbReference>
<dbReference type="InterPro" id="IPR049163">
    <property type="entry name" value="Pif1-like_2B_dom"/>
</dbReference>
<dbReference type="InterPro" id="IPR027417">
    <property type="entry name" value="P-loop_NTPase"/>
</dbReference>
<evidence type="ECO:0000313" key="2">
    <source>
        <dbReference type="EnsemblMetazoa" id="XP_029340950.1"/>
    </source>
</evidence>
<dbReference type="Proteomes" id="UP000007819">
    <property type="component" value="Chromosome X"/>
</dbReference>
<reference evidence="3" key="1">
    <citation type="submission" date="2010-06" db="EMBL/GenBank/DDBJ databases">
        <authorList>
            <person name="Jiang H."/>
            <person name="Abraham K."/>
            <person name="Ali S."/>
            <person name="Alsbrooks S.L."/>
            <person name="Anim B.N."/>
            <person name="Anosike U.S."/>
            <person name="Attaway T."/>
            <person name="Bandaranaike D.P."/>
            <person name="Battles P.K."/>
            <person name="Bell S.N."/>
            <person name="Bell A.V."/>
            <person name="Beltran B."/>
            <person name="Bickham C."/>
            <person name="Bustamante Y."/>
            <person name="Caleb T."/>
            <person name="Canada A."/>
            <person name="Cardenas V."/>
            <person name="Carter K."/>
            <person name="Chacko J."/>
            <person name="Chandrabose M.N."/>
            <person name="Chavez D."/>
            <person name="Chavez A."/>
            <person name="Chen L."/>
            <person name="Chu H.-S."/>
            <person name="Claassen K.J."/>
            <person name="Cockrell R."/>
            <person name="Collins M."/>
            <person name="Cooper J.A."/>
            <person name="Cree A."/>
            <person name="Curry S.M."/>
            <person name="Da Y."/>
            <person name="Dao M.D."/>
            <person name="Das B."/>
            <person name="Davila M.-L."/>
            <person name="Davy-Carroll L."/>
            <person name="Denson S."/>
            <person name="Dinh H."/>
            <person name="Ebong V.E."/>
            <person name="Edwards J.R."/>
            <person name="Egan A."/>
            <person name="El-Daye J."/>
            <person name="Escobedo L."/>
            <person name="Fernandez S."/>
            <person name="Fernando P.R."/>
            <person name="Flagg N."/>
            <person name="Forbes L.D."/>
            <person name="Fowler R.G."/>
            <person name="Fu Q."/>
            <person name="Gabisi R.A."/>
            <person name="Ganer J."/>
            <person name="Garbino Pronczuk A."/>
            <person name="Garcia R.M."/>
            <person name="Garner T."/>
            <person name="Garrett T.E."/>
            <person name="Gonzalez D.A."/>
            <person name="Hamid H."/>
            <person name="Hawkins E.S."/>
            <person name="Hirani K."/>
            <person name="Hogues M.E."/>
            <person name="Hollins B."/>
            <person name="Hsiao C.-H."/>
            <person name="Jabil R."/>
            <person name="James M.L."/>
            <person name="Jhangiani S.N."/>
            <person name="Johnson B."/>
            <person name="Johnson Q."/>
            <person name="Joshi V."/>
            <person name="Kalu J.B."/>
            <person name="Kam C."/>
            <person name="Kashfia A."/>
            <person name="Keebler J."/>
            <person name="Kisamo H."/>
            <person name="Kovar C.L."/>
            <person name="Lago L.A."/>
            <person name="Lai C.-Y."/>
            <person name="Laidlaw J."/>
            <person name="Lara F."/>
            <person name="Le T.-K."/>
            <person name="Lee S.L."/>
            <person name="Legall F.H."/>
            <person name="Lemon S.J."/>
            <person name="Lewis L.R."/>
            <person name="Li B."/>
            <person name="Liu Y."/>
            <person name="Liu Y.-S."/>
            <person name="Lopez J."/>
            <person name="Lozado R.J."/>
            <person name="Lu J."/>
            <person name="Madu R.C."/>
            <person name="Maheshwari M."/>
            <person name="Maheshwari R."/>
            <person name="Malloy K."/>
            <person name="Martinez E."/>
            <person name="Mathew T."/>
            <person name="Mercado I.C."/>
            <person name="Mercado C."/>
            <person name="Meyer B."/>
            <person name="Montgomery K."/>
            <person name="Morgan M.B."/>
            <person name="Munidasa M."/>
            <person name="Nazareth L.V."/>
            <person name="Nelson J."/>
            <person name="Ng B.M."/>
            <person name="Nguyen N.B."/>
            <person name="Nguyen P.Q."/>
            <person name="Nguyen T."/>
            <person name="Obregon M."/>
            <person name="Okwuonu G.O."/>
            <person name="Onwere C.G."/>
            <person name="Orozco G."/>
            <person name="Parra A."/>
            <person name="Patel S."/>
            <person name="Patil S."/>
            <person name="Perez A."/>
            <person name="Perez Y."/>
            <person name="Pham C."/>
            <person name="Primus E.L."/>
            <person name="Pu L.-L."/>
            <person name="Puazo M."/>
            <person name="Qin X."/>
            <person name="Quiroz J.B."/>
            <person name="Reese J."/>
            <person name="Richards S."/>
            <person name="Rives C.M."/>
            <person name="Robberts R."/>
            <person name="Ruiz S.J."/>
            <person name="Ruiz M.J."/>
            <person name="Santibanez J."/>
            <person name="Schneider B.W."/>
            <person name="Sisson I."/>
            <person name="Smith M."/>
            <person name="Sodergren E."/>
            <person name="Song X.-Z."/>
            <person name="Song B.B."/>
            <person name="Summersgill H."/>
            <person name="Thelus R."/>
            <person name="Thornton R.D."/>
            <person name="Trejos Z.Y."/>
            <person name="Usmani K."/>
            <person name="Vattathil S."/>
            <person name="Villasana D."/>
            <person name="Walker D.L."/>
            <person name="Wang S."/>
            <person name="Wang K."/>
            <person name="White C.S."/>
            <person name="Williams A.C."/>
            <person name="Williamson J."/>
            <person name="Wilson K."/>
            <person name="Woghiren I.O."/>
            <person name="Woodworth J.R."/>
            <person name="Worley K.C."/>
            <person name="Wright R.A."/>
            <person name="Wu W."/>
            <person name="Young L."/>
            <person name="Zhang L."/>
            <person name="Zhang J."/>
            <person name="Zhu Y."/>
            <person name="Muzny D.M."/>
            <person name="Weinstock G."/>
            <person name="Gibbs R.A."/>
        </authorList>
    </citation>
    <scope>NUCLEOTIDE SEQUENCE [LARGE SCALE GENOMIC DNA]</scope>
    <source>
        <strain evidence="3">LSR1</strain>
    </source>
</reference>
<sequence length="173" mass="19394">MSFKSIDTTVDENEAVYFPTEFLNSLEILGMPPHKLRLKIGLPVILLRNLYPPKLCNGTRLVIKRISGNVLEATILTGKLKGEIVQLPRIPMIPSESPIPIKRLQFPIRLAFAMTINKAQGQTMYICGLDLENPCFSHGQLYVACSRVGKPSNLFILAKDRLTKNIVHRLVLS</sequence>
<keyword evidence="3" id="KW-1185">Reference proteome</keyword>
<proteinExistence type="predicted"/>